<dbReference type="GO" id="GO:0003676">
    <property type="term" value="F:nucleic acid binding"/>
    <property type="evidence" value="ECO:0007669"/>
    <property type="project" value="InterPro"/>
</dbReference>
<organism evidence="2 3">
    <name type="scientific">Desulforhopalus singaporensis</name>
    <dbReference type="NCBI Taxonomy" id="91360"/>
    <lineage>
        <taxon>Bacteria</taxon>
        <taxon>Pseudomonadati</taxon>
        <taxon>Thermodesulfobacteriota</taxon>
        <taxon>Desulfobulbia</taxon>
        <taxon>Desulfobulbales</taxon>
        <taxon>Desulfocapsaceae</taxon>
        <taxon>Desulforhopalus</taxon>
    </lineage>
</organism>
<dbReference type="Proteomes" id="UP000199073">
    <property type="component" value="Unassembled WGS sequence"/>
</dbReference>
<dbReference type="RefSeq" id="WP_218121761.1">
    <property type="nucleotide sequence ID" value="NZ_FNJI01000013.1"/>
</dbReference>
<dbReference type="STRING" id="91360.SAMN05660330_02161"/>
<dbReference type="GO" id="GO:0004519">
    <property type="term" value="F:endonuclease activity"/>
    <property type="evidence" value="ECO:0007669"/>
    <property type="project" value="UniProtKB-KW"/>
</dbReference>
<sequence length="282" mass="32346">MREKFYNWMQQVEGKTKKTAYSYMNAINGVSNHYSHSSSREINIYEVDDLGLLTDISDDYSTTGRFAKFGFGGNGTIRNAIATYVRFYKYDSSHGSITSPSPKQKTSNHVIRRSNQNKVHIKSTNNLLKNARYRGNAIGNSQNLFIRNILSNLGNESFSESDWNETKNYFDNKCAYCGMENENLVMEHAIPINKLDLGEHRLGNLVPSCKECNNKKHHANYRNFLVNQPEELAKIQEYMEQKSYSPLSDNENSDTITEILNMAHEEIGQLAQRYIAIINKLL</sequence>
<keyword evidence="2" id="KW-0378">Hydrolase</keyword>
<protein>
    <submittedName>
        <fullName evidence="2">HNH endonuclease</fullName>
    </submittedName>
</protein>
<dbReference type="InterPro" id="IPR002711">
    <property type="entry name" value="HNH"/>
</dbReference>
<dbReference type="AlphaFoldDB" id="A0A1H0R1U8"/>
<feature type="domain" description="HNH nuclease" evidence="1">
    <location>
        <begin position="161"/>
        <end position="214"/>
    </location>
</feature>
<dbReference type="GO" id="GO:0008270">
    <property type="term" value="F:zinc ion binding"/>
    <property type="evidence" value="ECO:0007669"/>
    <property type="project" value="InterPro"/>
</dbReference>
<evidence type="ECO:0000313" key="3">
    <source>
        <dbReference type="Proteomes" id="UP000199073"/>
    </source>
</evidence>
<dbReference type="Gene3D" id="1.10.30.50">
    <property type="match status" value="1"/>
</dbReference>
<keyword evidence="2" id="KW-0255">Endonuclease</keyword>
<evidence type="ECO:0000259" key="1">
    <source>
        <dbReference type="SMART" id="SM00507"/>
    </source>
</evidence>
<keyword evidence="2" id="KW-0540">Nuclease</keyword>
<dbReference type="CDD" id="cd00085">
    <property type="entry name" value="HNHc"/>
    <property type="match status" value="1"/>
</dbReference>
<gene>
    <name evidence="2" type="ORF">SAMN05660330_02161</name>
</gene>
<name>A0A1H0R1U8_9BACT</name>
<dbReference type="EMBL" id="FNJI01000013">
    <property type="protein sequence ID" value="SDP23016.1"/>
    <property type="molecule type" value="Genomic_DNA"/>
</dbReference>
<dbReference type="InterPro" id="IPR003615">
    <property type="entry name" value="HNH_nuc"/>
</dbReference>
<proteinExistence type="predicted"/>
<accession>A0A1H0R1U8</accession>
<dbReference type="SMART" id="SM00507">
    <property type="entry name" value="HNHc"/>
    <property type="match status" value="1"/>
</dbReference>
<dbReference type="Pfam" id="PF01844">
    <property type="entry name" value="HNH"/>
    <property type="match status" value="1"/>
</dbReference>
<evidence type="ECO:0000313" key="2">
    <source>
        <dbReference type="EMBL" id="SDP23016.1"/>
    </source>
</evidence>
<reference evidence="2 3" key="1">
    <citation type="submission" date="2016-10" db="EMBL/GenBank/DDBJ databases">
        <authorList>
            <person name="de Groot N.N."/>
        </authorList>
    </citation>
    <scope>NUCLEOTIDE SEQUENCE [LARGE SCALE GENOMIC DNA]</scope>
    <source>
        <strain evidence="2 3">DSM 12130</strain>
    </source>
</reference>
<keyword evidence="3" id="KW-1185">Reference proteome</keyword>